<dbReference type="InterPro" id="IPR027417">
    <property type="entry name" value="P-loop_NTPase"/>
</dbReference>
<dbReference type="EC" id="7.6.2.8" evidence="8"/>
<dbReference type="InterPro" id="IPR023693">
    <property type="entry name" value="ABC_transptr_BtuD"/>
</dbReference>
<keyword evidence="7 8" id="KW-0472">Membrane</keyword>
<dbReference type="PANTHER" id="PTHR42734">
    <property type="entry name" value="METAL TRANSPORT SYSTEM ATP-BINDING PROTEIN TM_0124-RELATED"/>
    <property type="match status" value="1"/>
</dbReference>
<feature type="domain" description="ABC transporter" evidence="9">
    <location>
        <begin position="2"/>
        <end position="238"/>
    </location>
</feature>
<dbReference type="AlphaFoldDB" id="A0AAU7Q509"/>
<dbReference type="InterPro" id="IPR050153">
    <property type="entry name" value="Metal_Ion_Import_ABC"/>
</dbReference>
<dbReference type="GO" id="GO:0005524">
    <property type="term" value="F:ATP binding"/>
    <property type="evidence" value="ECO:0007669"/>
    <property type="project" value="UniProtKB-KW"/>
</dbReference>
<evidence type="ECO:0000256" key="3">
    <source>
        <dbReference type="ARBA" id="ARBA00022519"/>
    </source>
</evidence>
<dbReference type="GO" id="GO:0005886">
    <property type="term" value="C:plasma membrane"/>
    <property type="evidence" value="ECO:0007669"/>
    <property type="project" value="UniProtKB-SubCell"/>
</dbReference>
<comment type="catalytic activity">
    <reaction evidence="8">
        <text>an R-cob(III)alamin(out) + ATP + H2O = an R-cob(III)alamin(in) + ADP + phosphate + H(+)</text>
        <dbReference type="Rhea" id="RHEA:17873"/>
        <dbReference type="ChEBI" id="CHEBI:15377"/>
        <dbReference type="ChEBI" id="CHEBI:15378"/>
        <dbReference type="ChEBI" id="CHEBI:30616"/>
        <dbReference type="ChEBI" id="CHEBI:43474"/>
        <dbReference type="ChEBI" id="CHEBI:140785"/>
        <dbReference type="ChEBI" id="CHEBI:456216"/>
        <dbReference type="EC" id="7.6.2.8"/>
    </reaction>
</comment>
<evidence type="ECO:0000256" key="4">
    <source>
        <dbReference type="ARBA" id="ARBA00022741"/>
    </source>
</evidence>
<evidence type="ECO:0000256" key="1">
    <source>
        <dbReference type="ARBA" id="ARBA00022448"/>
    </source>
</evidence>
<dbReference type="PANTHER" id="PTHR42734:SF18">
    <property type="entry name" value="VITAMIN B12 IMPORT ATP-BINDING PROTEIN BTUD"/>
    <property type="match status" value="1"/>
</dbReference>
<evidence type="ECO:0000256" key="8">
    <source>
        <dbReference type="HAMAP-Rule" id="MF_01005"/>
    </source>
</evidence>
<dbReference type="PROSITE" id="PS50893">
    <property type="entry name" value="ABC_TRANSPORTER_2"/>
    <property type="match status" value="1"/>
</dbReference>
<dbReference type="HAMAP" id="MF_01005">
    <property type="entry name" value="BtuD"/>
    <property type="match status" value="1"/>
</dbReference>
<evidence type="ECO:0000313" key="10">
    <source>
        <dbReference type="EMBL" id="XBS68081.1"/>
    </source>
</evidence>
<gene>
    <name evidence="8 10" type="primary">btuD</name>
    <name evidence="10" type="ORF">ABK905_14535</name>
</gene>
<keyword evidence="6 8" id="KW-1278">Translocase</keyword>
<proteinExistence type="inferred from homology"/>
<dbReference type="Gene3D" id="3.40.50.300">
    <property type="entry name" value="P-loop containing nucleotide triphosphate hydrolases"/>
    <property type="match status" value="1"/>
</dbReference>
<dbReference type="GO" id="GO:0015420">
    <property type="term" value="F:ABC-type vitamin B12 transporter activity"/>
    <property type="evidence" value="ECO:0007669"/>
    <property type="project" value="UniProtKB-UniRule"/>
</dbReference>
<dbReference type="InterPro" id="IPR003439">
    <property type="entry name" value="ABC_transporter-like_ATP-bd"/>
</dbReference>
<reference evidence="10" key="1">
    <citation type="submission" date="2024-06" db="EMBL/GenBank/DDBJ databases">
        <authorList>
            <person name="Coelho C."/>
            <person name="Bento M."/>
            <person name="Garcia E."/>
            <person name="Camelo A."/>
            <person name="Brandao I."/>
            <person name="Espirito Santo C."/>
            <person name="Trovao J."/>
            <person name="Verissimo A."/>
            <person name="Costa J."/>
            <person name="Tiago I."/>
        </authorList>
    </citation>
    <scope>NUCLEOTIDE SEQUENCE</scope>
    <source>
        <strain evidence="10">KWT182</strain>
    </source>
</reference>
<keyword evidence="2 8" id="KW-1003">Cell membrane</keyword>
<dbReference type="SUPFAM" id="SSF52540">
    <property type="entry name" value="P-loop containing nucleoside triphosphate hydrolases"/>
    <property type="match status" value="1"/>
</dbReference>
<comment type="function">
    <text evidence="8">Part of the ABC transporter complex BtuCDF involved in vitamin B12 import. Responsible for energy coupling to the transport system.</text>
</comment>
<evidence type="ECO:0000256" key="5">
    <source>
        <dbReference type="ARBA" id="ARBA00022840"/>
    </source>
</evidence>
<comment type="subunit">
    <text evidence="8">The complex is composed of two ATP-binding proteins (BtuD), two transmembrane proteins (BtuC) and a solute-binding protein (BtuF).</text>
</comment>
<keyword evidence="4 8" id="KW-0547">Nucleotide-binding</keyword>
<dbReference type="InterPro" id="IPR003593">
    <property type="entry name" value="AAA+_ATPase"/>
</dbReference>
<feature type="binding site" evidence="8">
    <location>
        <begin position="34"/>
        <end position="41"/>
    </location>
    <ligand>
        <name>ATP</name>
        <dbReference type="ChEBI" id="CHEBI:30616"/>
    </ligand>
</feature>
<comment type="similarity">
    <text evidence="8">Belongs to the ABC transporter superfamily. Vitamin B12 importer (TC 3.A.1.13.1) family.</text>
</comment>
<keyword evidence="3" id="KW-0997">Cell inner membrane</keyword>
<evidence type="ECO:0000256" key="2">
    <source>
        <dbReference type="ARBA" id="ARBA00022475"/>
    </source>
</evidence>
<dbReference type="Pfam" id="PF00005">
    <property type="entry name" value="ABC_tran"/>
    <property type="match status" value="1"/>
</dbReference>
<dbReference type="PROSITE" id="PS00211">
    <property type="entry name" value="ABC_TRANSPORTER_1"/>
    <property type="match status" value="1"/>
</dbReference>
<keyword evidence="1 8" id="KW-0813">Transport</keyword>
<dbReference type="SMART" id="SM00382">
    <property type="entry name" value="AAA"/>
    <property type="match status" value="1"/>
</dbReference>
<dbReference type="EMBL" id="CP157947">
    <property type="protein sequence ID" value="XBS68081.1"/>
    <property type="molecule type" value="Genomic_DNA"/>
</dbReference>
<dbReference type="CDD" id="cd03214">
    <property type="entry name" value="ABC_Iron-Siderophores_B12_Hemin"/>
    <property type="match status" value="1"/>
</dbReference>
<dbReference type="NCBIfam" id="NF002981">
    <property type="entry name" value="PRK03695.1"/>
    <property type="match status" value="1"/>
</dbReference>
<name>A0AAU7Q509_9GAMM</name>
<dbReference type="GO" id="GO:0016887">
    <property type="term" value="F:ATP hydrolysis activity"/>
    <property type="evidence" value="ECO:0007669"/>
    <property type="project" value="InterPro"/>
</dbReference>
<protein>
    <recommendedName>
        <fullName evidence="8">Vitamin B12 import ATP-binding protein BtuD</fullName>
        <ecNumber evidence="8">7.6.2.8</ecNumber>
    </recommendedName>
    <alternativeName>
        <fullName evidence="8">Vitamin B12-transporting ATPase</fullName>
    </alternativeName>
</protein>
<evidence type="ECO:0000256" key="6">
    <source>
        <dbReference type="ARBA" id="ARBA00022967"/>
    </source>
</evidence>
<dbReference type="InterPro" id="IPR017871">
    <property type="entry name" value="ABC_transporter-like_CS"/>
</dbReference>
<accession>A0AAU7Q509</accession>
<sequence>MVNAILELRRLAVSRRLKPVSLQVAAGSLVHLVGPNGAGKSTLLAAIGGLLDCEGEISLKGRPLEHWRSAELALCRGYLCQQAMPYAVMPVFQYLMLHQPRNAAESDIDGTVGYLAKALSLADKLTRPVNHLSGGEWQRVRLAAVLLQVWPAINPQASLLLLDEPTASLDIAQRVALDVLLSELIAAGVSVLVCAHDLNHTLRQAREVWLMSDGQLAAKGHPREVMRPEVLSPVFGVKFDLLAAGDTPWLVASGLMPSAAASI</sequence>
<organism evidence="10">
    <name type="scientific">Acerihabitans sp. KWT182</name>
    <dbReference type="NCBI Taxonomy" id="3157919"/>
    <lineage>
        <taxon>Bacteria</taxon>
        <taxon>Pseudomonadati</taxon>
        <taxon>Pseudomonadota</taxon>
        <taxon>Gammaproteobacteria</taxon>
        <taxon>Enterobacterales</taxon>
        <taxon>Pectobacteriaceae</taxon>
        <taxon>Acerihabitans</taxon>
    </lineage>
</organism>
<keyword evidence="5 8" id="KW-0067">ATP-binding</keyword>
<evidence type="ECO:0000256" key="7">
    <source>
        <dbReference type="ARBA" id="ARBA00023136"/>
    </source>
</evidence>
<evidence type="ECO:0000259" key="9">
    <source>
        <dbReference type="PROSITE" id="PS50893"/>
    </source>
</evidence>
<comment type="subcellular location">
    <subcellularLocation>
        <location evidence="8">Cell membrane</location>
        <topology evidence="8">Peripheral membrane protein</topology>
    </subcellularLocation>
</comment>
<dbReference type="FunFam" id="3.40.50.300:FF:000462">
    <property type="entry name" value="Vitamin B12 import ATP-binding protein BtuD"/>
    <property type="match status" value="1"/>
</dbReference>